<comment type="catalytic activity">
    <reaction evidence="8">
        <text>a secondary aliphatic amine + O2 + H2O = a primary amine + an aldehyde + H2O2</text>
        <dbReference type="Rhea" id="RHEA:26414"/>
        <dbReference type="ChEBI" id="CHEBI:15377"/>
        <dbReference type="ChEBI" id="CHEBI:15379"/>
        <dbReference type="ChEBI" id="CHEBI:16240"/>
        <dbReference type="ChEBI" id="CHEBI:17478"/>
        <dbReference type="ChEBI" id="CHEBI:58855"/>
        <dbReference type="ChEBI" id="CHEBI:65296"/>
        <dbReference type="EC" id="1.4.3.4"/>
    </reaction>
</comment>
<evidence type="ECO:0000256" key="7">
    <source>
        <dbReference type="ARBA" id="ARBA00045409"/>
    </source>
</evidence>
<feature type="transmembrane region" description="Helical" evidence="12">
    <location>
        <begin position="503"/>
        <end position="522"/>
    </location>
</feature>
<feature type="binding site" evidence="11">
    <location>
        <position position="354"/>
    </location>
    <ligand>
        <name>substrate</name>
    </ligand>
</feature>
<comment type="catalytic activity">
    <reaction evidence="9">
        <text>benzylamine + O2 + H2O = benzaldehyde + H2O2 + NH4(+)</text>
        <dbReference type="Rhea" id="RHEA:59424"/>
        <dbReference type="ChEBI" id="CHEBI:15377"/>
        <dbReference type="ChEBI" id="CHEBI:15379"/>
        <dbReference type="ChEBI" id="CHEBI:16240"/>
        <dbReference type="ChEBI" id="CHEBI:17169"/>
        <dbReference type="ChEBI" id="CHEBI:28938"/>
        <dbReference type="ChEBI" id="CHEBI:225238"/>
    </reaction>
    <physiologicalReaction direction="left-to-right" evidence="9">
        <dbReference type="Rhea" id="RHEA:59425"/>
    </physiologicalReaction>
</comment>
<dbReference type="Pfam" id="PF01593">
    <property type="entry name" value="Amino_oxidase"/>
    <property type="match status" value="1"/>
</dbReference>
<dbReference type="EC" id="1.4.3.-" evidence="12"/>
<dbReference type="Gene3D" id="6.10.250.130">
    <property type="match status" value="1"/>
</dbReference>
<dbReference type="InterPro" id="IPR001613">
    <property type="entry name" value="Flavin_amine_oxidase"/>
</dbReference>
<dbReference type="InterPro" id="IPR002937">
    <property type="entry name" value="Amino_oxidase"/>
</dbReference>
<gene>
    <name evidence="15" type="primary">LOC109485081</name>
</gene>
<evidence type="ECO:0000256" key="10">
    <source>
        <dbReference type="ARBA" id="ARBA00049430"/>
    </source>
</evidence>
<keyword evidence="12" id="KW-1133">Transmembrane helix</keyword>
<dbReference type="AlphaFoldDB" id="A0A6P5A3U4"/>
<keyword evidence="14" id="KW-1185">Reference proteome</keyword>
<dbReference type="OrthoDB" id="7777654at2759"/>
<evidence type="ECO:0000256" key="5">
    <source>
        <dbReference type="ARBA" id="ARBA00022827"/>
    </source>
</evidence>
<dbReference type="SUPFAM" id="SSF51905">
    <property type="entry name" value="FAD/NAD(P)-binding domain"/>
    <property type="match status" value="1"/>
</dbReference>
<name>A0A6P5A3U4_BRABE</name>
<evidence type="ECO:0000259" key="13">
    <source>
        <dbReference type="Pfam" id="PF01593"/>
    </source>
</evidence>
<comment type="similarity">
    <text evidence="3 12">Belongs to the flavin monoamine oxidase family.</text>
</comment>
<dbReference type="RefSeq" id="XP_019644073.1">
    <property type="nucleotide sequence ID" value="XM_019788514.1"/>
</dbReference>
<dbReference type="GO" id="GO:0005741">
    <property type="term" value="C:mitochondrial outer membrane"/>
    <property type="evidence" value="ECO:0007669"/>
    <property type="project" value="UniProtKB-SubCell"/>
</dbReference>
<dbReference type="SMR" id="A0A6P5A3U4"/>
<dbReference type="InterPro" id="IPR050703">
    <property type="entry name" value="Flavin_MAO"/>
</dbReference>
<protein>
    <recommendedName>
        <fullName evidence="12">Amine oxidase</fullName>
        <ecNumber evidence="12">1.4.3.-</ecNumber>
    </recommendedName>
</protein>
<comment type="catalytic activity">
    <reaction evidence="10">
        <text>N-acetylputrescine + O2 + H2O = 4-acetamidobutanal + H2O2 + NH4(+)</text>
        <dbReference type="Rhea" id="RHEA:70283"/>
        <dbReference type="ChEBI" id="CHEBI:7386"/>
        <dbReference type="ChEBI" id="CHEBI:15377"/>
        <dbReference type="ChEBI" id="CHEBI:15379"/>
        <dbReference type="ChEBI" id="CHEBI:16240"/>
        <dbReference type="ChEBI" id="CHEBI:28938"/>
        <dbReference type="ChEBI" id="CHEBI:58263"/>
    </reaction>
    <physiologicalReaction direction="left-to-right" evidence="10">
        <dbReference type="Rhea" id="RHEA:70284"/>
    </physiologicalReaction>
</comment>
<reference evidence="15" key="1">
    <citation type="submission" date="2025-08" db="UniProtKB">
        <authorList>
            <consortium name="RefSeq"/>
        </authorList>
    </citation>
    <scope>IDENTIFICATION</scope>
    <source>
        <tissue evidence="15">Gonad</tissue>
    </source>
</reference>
<evidence type="ECO:0000256" key="12">
    <source>
        <dbReference type="RuleBase" id="RU362067"/>
    </source>
</evidence>
<dbReference type="PANTHER" id="PTHR43563">
    <property type="entry name" value="AMINE OXIDASE"/>
    <property type="match status" value="1"/>
</dbReference>
<dbReference type="Proteomes" id="UP000515135">
    <property type="component" value="Unplaced"/>
</dbReference>
<feature type="binding site" evidence="11">
    <location>
        <position position="25"/>
    </location>
    <ligand>
        <name>FAD</name>
        <dbReference type="ChEBI" id="CHEBI:57692"/>
    </ligand>
</feature>
<evidence type="ECO:0000256" key="1">
    <source>
        <dbReference type="ARBA" id="ARBA00001974"/>
    </source>
</evidence>
<dbReference type="InterPro" id="IPR036188">
    <property type="entry name" value="FAD/NAD-bd_sf"/>
</dbReference>
<feature type="binding site" evidence="11">
    <location>
        <position position="438"/>
    </location>
    <ligand>
        <name>FAD</name>
        <dbReference type="ChEBI" id="CHEBI:57692"/>
    </ligand>
</feature>
<dbReference type="KEGG" id="bbel:109485081"/>
<feature type="binding site" evidence="11">
    <location>
        <position position="248"/>
    </location>
    <ligand>
        <name>FAD</name>
        <dbReference type="ChEBI" id="CHEBI:57692"/>
    </ligand>
</feature>
<dbReference type="GO" id="GO:0008131">
    <property type="term" value="F:primary methylamine oxidase activity"/>
    <property type="evidence" value="ECO:0007669"/>
    <property type="project" value="TreeGrafter"/>
</dbReference>
<organism evidence="14 15">
    <name type="scientific">Branchiostoma belcheri</name>
    <name type="common">Amphioxus</name>
    <dbReference type="NCBI Taxonomy" id="7741"/>
    <lineage>
        <taxon>Eukaryota</taxon>
        <taxon>Metazoa</taxon>
        <taxon>Chordata</taxon>
        <taxon>Cephalochordata</taxon>
        <taxon>Leptocardii</taxon>
        <taxon>Amphioxiformes</taxon>
        <taxon>Branchiostomatidae</taxon>
        <taxon>Branchiostoma</taxon>
    </lineage>
</organism>
<dbReference type="GeneID" id="109485081"/>
<evidence type="ECO:0000256" key="4">
    <source>
        <dbReference type="ARBA" id="ARBA00022630"/>
    </source>
</evidence>
<dbReference type="SUPFAM" id="SSF54373">
    <property type="entry name" value="FAD-linked reductases, C-terminal domain"/>
    <property type="match status" value="1"/>
</dbReference>
<feature type="domain" description="Amine oxidase" evidence="13">
    <location>
        <begin position="24"/>
        <end position="462"/>
    </location>
</feature>
<dbReference type="PANTHER" id="PTHR43563:SF1">
    <property type="entry name" value="AMINE OXIDASE [FLAVIN-CONTAINING] B"/>
    <property type="match status" value="1"/>
</dbReference>
<dbReference type="Gene3D" id="3.50.50.60">
    <property type="entry name" value="FAD/NAD(P)-binding domain"/>
    <property type="match status" value="1"/>
</dbReference>
<evidence type="ECO:0000313" key="14">
    <source>
        <dbReference type="Proteomes" id="UP000515135"/>
    </source>
</evidence>
<comment type="function">
    <text evidence="7">Catalyzes the oxidative deamination of primary and some secondary amines such as neurotransmitters, and exogenous amines including the tertiary amine, neurotoxin 1-methyl-4-phenyl-1,2,3,6-tetrahydropyridine (MPTP), with concomitant reduction of oxygen to hydrogen peroxide and participates in the metabolism of neuroactive and vasoactive amines in the central nervous system and peripheral tissues. Preferentially degrades benzylamine and phenylethylamine.</text>
</comment>
<keyword evidence="4 12" id="KW-0285">Flavoprotein</keyword>
<keyword evidence="12" id="KW-0812">Transmembrane</keyword>
<keyword evidence="12" id="KW-0472">Membrane</keyword>
<keyword evidence="6 12" id="KW-0560">Oxidoreductase</keyword>
<comment type="subcellular location">
    <subcellularLocation>
        <location evidence="2">Mitochondrion outer membrane</location>
        <topology evidence="2">Single-pass type IV membrane protein</topology>
        <orientation evidence="2">Cytoplasmic side</orientation>
    </subcellularLocation>
</comment>
<accession>A0A6P5A3U4</accession>
<dbReference type="PRINTS" id="PR00757">
    <property type="entry name" value="AMINEOXDASEF"/>
</dbReference>
<evidence type="ECO:0000256" key="3">
    <source>
        <dbReference type="ARBA" id="ARBA00005995"/>
    </source>
</evidence>
<evidence type="ECO:0000256" key="6">
    <source>
        <dbReference type="ARBA" id="ARBA00023002"/>
    </source>
</evidence>
<evidence type="ECO:0000256" key="2">
    <source>
        <dbReference type="ARBA" id="ARBA00004362"/>
    </source>
</evidence>
<dbReference type="GO" id="GO:0050660">
    <property type="term" value="F:flavin adenine dinucleotide binding"/>
    <property type="evidence" value="ECO:0007669"/>
    <property type="project" value="TreeGrafter"/>
</dbReference>
<sequence length="523" mass="58403">MASPEAGRKKEVVDADVVVIGAGISGLCAAKLLHESGLDVRVLEARDRVGGRTFTARDPSYGYVDLGGAYVGPTQDRILRLAKELDLKLYKVNEKEKTVNYWEGVQRAVTKPDDPSALSNNPLNLFDLNSCLQKIEDFCQQIPPDAPWNAPRAAEWDSMTVKEFMDKECWTSLARKMVGLIVVAIYCCEPQEISFLYFLTYLHSGQGLRRMISITNGAQERKFVGGSMQVSEKIAELLGNRVVLSSPVMRIEQQEAVVMVTTHTGQQYRAKHVISAVPSPLLHRILFEPPLPDLKMQMIQRMPMGSIIKTVTYYETAFWKEKGFCGSALSDKGPVNYCMDDTKPDGSHPAIMGFILSTHARELCEMSPEQRKQAVCKHYAEVFQCPEFLHPVNYVEQNWMAESFSGGCYVATLGPGVLTSFGRELRKPFCQMYFAGTETAVKWSGYMDGAVEAGERAARQVLHAMGKISEDQIWQEEPPSVEVPPTPVRVDPIEKILPSIPQLLYFLLAFIVLLVAVLCVYLL</sequence>
<comment type="cofactor">
    <cofactor evidence="1 12">
        <name>FAD</name>
        <dbReference type="ChEBI" id="CHEBI:57692"/>
    </cofactor>
</comment>
<dbReference type="Gene3D" id="1.10.405.10">
    <property type="entry name" value="Guanine Nucleotide Dissociation Inhibitor, domain 1"/>
    <property type="match status" value="1"/>
</dbReference>
<dbReference type="GO" id="GO:0097621">
    <property type="term" value="F:monoamine oxidase activity"/>
    <property type="evidence" value="ECO:0007669"/>
    <property type="project" value="UniProtKB-EC"/>
</dbReference>
<dbReference type="Gene3D" id="3.90.660.10">
    <property type="match status" value="1"/>
</dbReference>
<evidence type="ECO:0000256" key="9">
    <source>
        <dbReference type="ARBA" id="ARBA00049354"/>
    </source>
</evidence>
<keyword evidence="5 12" id="KW-0274">FAD</keyword>
<evidence type="ECO:0000313" key="15">
    <source>
        <dbReference type="RefSeq" id="XP_019644073.1"/>
    </source>
</evidence>
<feature type="binding site" evidence="11">
    <location>
        <begin position="44"/>
        <end position="45"/>
    </location>
    <ligand>
        <name>FAD</name>
        <dbReference type="ChEBI" id="CHEBI:57692"/>
    </ligand>
</feature>
<evidence type="ECO:0000256" key="11">
    <source>
        <dbReference type="PIRSR" id="PIRSR601613-1"/>
    </source>
</evidence>
<evidence type="ECO:0000256" key="8">
    <source>
        <dbReference type="ARBA" id="ARBA00048448"/>
    </source>
</evidence>
<proteinExistence type="inferred from homology"/>